<gene>
    <name evidence="1" type="ORF">FRUB_06293</name>
</gene>
<dbReference type="Proteomes" id="UP000214646">
    <property type="component" value="Unassembled WGS sequence"/>
</dbReference>
<keyword evidence="2" id="KW-1185">Reference proteome</keyword>
<sequence length="117" mass="13299">MRVQLRATHKQVMEWKKDMTAEEWAALTVIVPGSQTARSENATVQYFARLFGESTGEGRRVVYAESLWDEEKALRLLGTMRLDGKLAEAVFGDRFRMYRDFLADGARAAIDDILAPE</sequence>
<accession>A0A225DCD4</accession>
<protein>
    <submittedName>
        <fullName evidence="1">Uncharacterized protein</fullName>
    </submittedName>
</protein>
<reference evidence="2" key="1">
    <citation type="submission" date="2017-06" db="EMBL/GenBank/DDBJ databases">
        <title>Genome analysis of Fimbriiglobus ruber SP5, the first member of the order Planctomycetales with confirmed chitinolytic capability.</title>
        <authorList>
            <person name="Ravin N.V."/>
            <person name="Rakitin A.L."/>
            <person name="Ivanova A.A."/>
            <person name="Beletsky A.V."/>
            <person name="Kulichevskaya I.S."/>
            <person name="Mardanov A.V."/>
            <person name="Dedysh S.N."/>
        </authorList>
    </citation>
    <scope>NUCLEOTIDE SEQUENCE [LARGE SCALE GENOMIC DNA]</scope>
    <source>
        <strain evidence="2">SP5</strain>
    </source>
</reference>
<proteinExistence type="predicted"/>
<dbReference type="AlphaFoldDB" id="A0A225DCD4"/>
<evidence type="ECO:0000313" key="2">
    <source>
        <dbReference type="Proteomes" id="UP000214646"/>
    </source>
</evidence>
<evidence type="ECO:0000313" key="1">
    <source>
        <dbReference type="EMBL" id="OWK39211.1"/>
    </source>
</evidence>
<name>A0A225DCD4_9BACT</name>
<dbReference type="EMBL" id="NIDE01000011">
    <property type="protein sequence ID" value="OWK39211.1"/>
    <property type="molecule type" value="Genomic_DNA"/>
</dbReference>
<comment type="caution">
    <text evidence="1">The sequence shown here is derived from an EMBL/GenBank/DDBJ whole genome shotgun (WGS) entry which is preliminary data.</text>
</comment>
<organism evidence="1 2">
    <name type="scientific">Fimbriiglobus ruber</name>
    <dbReference type="NCBI Taxonomy" id="1908690"/>
    <lineage>
        <taxon>Bacteria</taxon>
        <taxon>Pseudomonadati</taxon>
        <taxon>Planctomycetota</taxon>
        <taxon>Planctomycetia</taxon>
        <taxon>Gemmatales</taxon>
        <taxon>Gemmataceae</taxon>
        <taxon>Fimbriiglobus</taxon>
    </lineage>
</organism>